<dbReference type="InterPro" id="IPR005105">
    <property type="entry name" value="GlnD_Uridyltrans_N"/>
</dbReference>
<evidence type="ECO:0000313" key="4">
    <source>
        <dbReference type="EMBL" id="TVO76940.1"/>
    </source>
</evidence>
<dbReference type="PANTHER" id="PTHR43080">
    <property type="entry name" value="CBS DOMAIN-CONTAINING PROTEIN CBSX3, MITOCHONDRIAL"/>
    <property type="match status" value="1"/>
</dbReference>
<dbReference type="RefSeq" id="WP_144358069.1">
    <property type="nucleotide sequence ID" value="NZ_VMNH01000005.1"/>
</dbReference>
<dbReference type="InterPro" id="IPR000644">
    <property type="entry name" value="CBS_dom"/>
</dbReference>
<organism evidence="4 5">
    <name type="scientific">Sedimenticola selenatireducens</name>
    <dbReference type="NCBI Taxonomy" id="191960"/>
    <lineage>
        <taxon>Bacteria</taxon>
        <taxon>Pseudomonadati</taxon>
        <taxon>Pseudomonadota</taxon>
        <taxon>Gammaproteobacteria</taxon>
        <taxon>Chromatiales</taxon>
        <taxon>Sedimenticolaceae</taxon>
        <taxon>Sedimenticola</taxon>
    </lineage>
</organism>
<dbReference type="SMART" id="SM00116">
    <property type="entry name" value="CBS"/>
    <property type="match status" value="2"/>
</dbReference>
<dbReference type="InterPro" id="IPR018821">
    <property type="entry name" value="DUF294_put_nucleoTrafse_sb-bd"/>
</dbReference>
<name>A0A557SHR7_9GAMM</name>
<reference evidence="4 5" key="1">
    <citation type="submission" date="2019-07" db="EMBL/GenBank/DDBJ databases">
        <title>The pathways for chlorine oxyanion respiration interact through the shared metabolite chlorate.</title>
        <authorList>
            <person name="Barnum T.P."/>
            <person name="Cheng Y."/>
            <person name="Hill K.A."/>
            <person name="Lucas L.N."/>
            <person name="Carlson H.K."/>
            <person name="Coates J.D."/>
        </authorList>
    </citation>
    <scope>NUCLEOTIDE SEQUENCE [LARGE SCALE GENOMIC DNA]</scope>
    <source>
        <strain evidence="4 5">BK-1</strain>
    </source>
</reference>
<comment type="caution">
    <text evidence="4">The sequence shown here is derived from an EMBL/GenBank/DDBJ whole genome shotgun (WGS) entry which is preliminary data.</text>
</comment>
<dbReference type="GO" id="GO:0008773">
    <property type="term" value="F:[protein-PII] uridylyltransferase activity"/>
    <property type="evidence" value="ECO:0007669"/>
    <property type="project" value="InterPro"/>
</dbReference>
<feature type="domain" description="CBS" evidence="3">
    <location>
        <begin position="98"/>
        <end position="155"/>
    </location>
</feature>
<dbReference type="CDD" id="cd05401">
    <property type="entry name" value="NT_GlnE_GlnD_like"/>
    <property type="match status" value="1"/>
</dbReference>
<evidence type="ECO:0000259" key="3">
    <source>
        <dbReference type="PROSITE" id="PS51371"/>
    </source>
</evidence>
<dbReference type="Pfam" id="PF10335">
    <property type="entry name" value="DUF294_C"/>
    <property type="match status" value="1"/>
</dbReference>
<keyword evidence="1 2" id="KW-0129">CBS domain</keyword>
<dbReference type="PROSITE" id="PS51371">
    <property type="entry name" value="CBS"/>
    <property type="match status" value="2"/>
</dbReference>
<evidence type="ECO:0000256" key="1">
    <source>
        <dbReference type="ARBA" id="ARBA00023122"/>
    </source>
</evidence>
<dbReference type="EMBL" id="VMNH01000005">
    <property type="protein sequence ID" value="TVO76940.1"/>
    <property type="molecule type" value="Genomic_DNA"/>
</dbReference>
<protein>
    <submittedName>
        <fullName evidence="4">CBS domain-containing protein</fullName>
    </submittedName>
</protein>
<sequence length="493" mass="54857">MDNNRDDIAEMMGGYSQASGPGMVEGPLRYLVHRPPLTLPPYATVREALAMLNQMQAETLVIVDSEYHLPLGIVTLNDLVYAITLDGGGLDEPIASMMTAAPLSLPADAPAHRATVLMAKRGIRHVVLLEPDGSLYNVISRADLFGLRGGGADALAETVTAALDVESMANAADAIRKRGAELFTGGMSAEGICHWMSALNDLVVMRIIELIEDEFDLPAIPWCWMVMGSEGRLEQTFSTDQDNGLIFLADDETEAATLRDAFLPFARAVNKGLDACGFTLCRGGIMASNPKWCLSLDEWKTQFTHWMRVPDPKALLNSNIFFDFRPLYGRYELVDELRNWLLPQPPEHARFLRALAEEALTCSPPLGWTGGFIYDGDIENPHSIDLKRFGARPFVDAARIWSLMYGVWATNTGDRLRAVAEPLNLSAEQIAGEVESFYLIQRFRFRQQIVAEDPDDVNRVDPDELNELHRLMLKEAFKQAKKLQLRLKLQHGL</sequence>
<dbReference type="PANTHER" id="PTHR43080:SF2">
    <property type="entry name" value="CBS DOMAIN-CONTAINING PROTEIN"/>
    <property type="match status" value="1"/>
</dbReference>
<evidence type="ECO:0000313" key="5">
    <source>
        <dbReference type="Proteomes" id="UP000316649"/>
    </source>
</evidence>
<dbReference type="InterPro" id="IPR051257">
    <property type="entry name" value="Diverse_CBS-Domain"/>
</dbReference>
<feature type="domain" description="CBS" evidence="3">
    <location>
        <begin position="32"/>
        <end position="92"/>
    </location>
</feature>
<accession>A0A557SHR7</accession>
<dbReference type="InterPro" id="IPR046342">
    <property type="entry name" value="CBS_dom_sf"/>
</dbReference>
<keyword evidence="5" id="KW-1185">Reference proteome</keyword>
<dbReference type="OrthoDB" id="9808528at2"/>
<dbReference type="AlphaFoldDB" id="A0A557SHR7"/>
<dbReference type="Pfam" id="PF03445">
    <property type="entry name" value="DUF294"/>
    <property type="match status" value="1"/>
</dbReference>
<proteinExistence type="predicted"/>
<dbReference type="Gene3D" id="3.10.580.10">
    <property type="entry name" value="CBS-domain"/>
    <property type="match status" value="1"/>
</dbReference>
<dbReference type="Pfam" id="PF00571">
    <property type="entry name" value="CBS"/>
    <property type="match status" value="2"/>
</dbReference>
<evidence type="ECO:0000256" key="2">
    <source>
        <dbReference type="PROSITE-ProRule" id="PRU00703"/>
    </source>
</evidence>
<dbReference type="SUPFAM" id="SSF54631">
    <property type="entry name" value="CBS-domain pair"/>
    <property type="match status" value="1"/>
</dbReference>
<dbReference type="Proteomes" id="UP000316649">
    <property type="component" value="Unassembled WGS sequence"/>
</dbReference>
<gene>
    <name evidence="4" type="ORF">FHP88_05820</name>
</gene>